<evidence type="ECO:0000256" key="4">
    <source>
        <dbReference type="ARBA" id="ARBA00023242"/>
    </source>
</evidence>
<keyword evidence="6" id="KW-0175">Coiled coil</keyword>
<evidence type="ECO:0000256" key="5">
    <source>
        <dbReference type="RuleBase" id="RU364132"/>
    </source>
</evidence>
<protein>
    <recommendedName>
        <fullName evidence="5">Ribosome biogenesis regulatory protein</fullName>
    </recommendedName>
</protein>
<comment type="function">
    <text evidence="5">Involved in ribosomal large subunit assembly.</text>
</comment>
<reference evidence="7 8" key="1">
    <citation type="submission" date="2018-06" db="EMBL/GenBank/DDBJ databases">
        <title>Comparative genomics reveals the genomic features of Rhizophagus irregularis, R. cerebriforme, R. diaphanum and Gigaspora rosea, and their symbiotic lifestyle signature.</title>
        <authorList>
            <person name="Morin E."/>
            <person name="San Clemente H."/>
            <person name="Chen E.C.H."/>
            <person name="De La Providencia I."/>
            <person name="Hainaut M."/>
            <person name="Kuo A."/>
            <person name="Kohler A."/>
            <person name="Murat C."/>
            <person name="Tang N."/>
            <person name="Roy S."/>
            <person name="Loubradou J."/>
            <person name="Henrissat B."/>
            <person name="Grigoriev I.V."/>
            <person name="Corradi N."/>
            <person name="Roux C."/>
            <person name="Martin F.M."/>
        </authorList>
    </citation>
    <scope>NUCLEOTIDE SEQUENCE [LARGE SCALE GENOMIC DNA]</scope>
    <source>
        <strain evidence="7 8">DAOM 227022</strain>
    </source>
</reference>
<keyword evidence="4 5" id="KW-0539">Nucleus</keyword>
<evidence type="ECO:0000256" key="2">
    <source>
        <dbReference type="ARBA" id="ARBA00010077"/>
    </source>
</evidence>
<comment type="similarity">
    <text evidence="2 5">Belongs to the RRS1 family.</text>
</comment>
<gene>
    <name evidence="7" type="ORF">C1645_811883</name>
</gene>
<comment type="subcellular location">
    <subcellularLocation>
        <location evidence="1 5">Nucleus</location>
    </subcellularLocation>
</comment>
<dbReference type="AlphaFoldDB" id="A0A397TVE3"/>
<feature type="coiled-coil region" evidence="6">
    <location>
        <begin position="172"/>
        <end position="199"/>
    </location>
</feature>
<organism evidence="7 8">
    <name type="scientific">Glomus cerebriforme</name>
    <dbReference type="NCBI Taxonomy" id="658196"/>
    <lineage>
        <taxon>Eukaryota</taxon>
        <taxon>Fungi</taxon>
        <taxon>Fungi incertae sedis</taxon>
        <taxon>Mucoromycota</taxon>
        <taxon>Glomeromycotina</taxon>
        <taxon>Glomeromycetes</taxon>
        <taxon>Glomerales</taxon>
        <taxon>Glomeraceae</taxon>
        <taxon>Glomus</taxon>
    </lineage>
</organism>
<dbReference type="InterPro" id="IPR007023">
    <property type="entry name" value="Ribosom_reg"/>
</dbReference>
<accession>A0A397TVE3</accession>
<dbReference type="Proteomes" id="UP000265703">
    <property type="component" value="Unassembled WGS sequence"/>
</dbReference>
<sequence length="283" mass="32391">MDVSEQLETQKSKYKSIAVEKPIPLQYDLALLAGFDTNALDESRLKNDTDNYLKEYTRDGTQLIINQIFKLPITSSDLGIMAELPEQTTVIPREKPLPKPKPPTRWERFAKAKGIQHRKKSKMTFDEATGEWVPRWGYKGTNDDSTNDWLIPVPQNDDPFEDQFSKRHEAKKERIVKNEARHRRNIEDAEAELNQSKGIDARSLRKAELQRQIAMSKTATASIGKFDKPLEGEPKLKGVKRKFEPSIGDVKKEKELSLNILKKIVGKKGDIVNVRKAIAKRDQ</sequence>
<dbReference type="GO" id="GO:0042254">
    <property type="term" value="P:ribosome biogenesis"/>
    <property type="evidence" value="ECO:0007669"/>
    <property type="project" value="UniProtKB-KW"/>
</dbReference>
<dbReference type="OrthoDB" id="28455at2759"/>
<dbReference type="STRING" id="658196.A0A397TVE3"/>
<evidence type="ECO:0000256" key="1">
    <source>
        <dbReference type="ARBA" id="ARBA00004123"/>
    </source>
</evidence>
<keyword evidence="8" id="KW-1185">Reference proteome</keyword>
<name>A0A397TVE3_9GLOM</name>
<dbReference type="GO" id="GO:0005634">
    <property type="term" value="C:nucleus"/>
    <property type="evidence" value="ECO:0007669"/>
    <property type="project" value="UniProtKB-SubCell"/>
</dbReference>
<dbReference type="Pfam" id="PF04939">
    <property type="entry name" value="RRS1"/>
    <property type="match status" value="1"/>
</dbReference>
<evidence type="ECO:0000256" key="6">
    <source>
        <dbReference type="SAM" id="Coils"/>
    </source>
</evidence>
<comment type="caution">
    <text evidence="7">The sequence shown here is derived from an EMBL/GenBank/DDBJ whole genome shotgun (WGS) entry which is preliminary data.</text>
</comment>
<proteinExistence type="inferred from homology"/>
<dbReference type="EMBL" id="QKYT01000007">
    <property type="protein sequence ID" value="RIA99141.1"/>
    <property type="molecule type" value="Genomic_DNA"/>
</dbReference>
<evidence type="ECO:0000313" key="8">
    <source>
        <dbReference type="Proteomes" id="UP000265703"/>
    </source>
</evidence>
<evidence type="ECO:0000313" key="7">
    <source>
        <dbReference type="EMBL" id="RIA99141.1"/>
    </source>
</evidence>
<keyword evidence="3 5" id="KW-0690">Ribosome biogenesis</keyword>
<evidence type="ECO:0000256" key="3">
    <source>
        <dbReference type="ARBA" id="ARBA00022517"/>
    </source>
</evidence>